<gene>
    <name evidence="3" type="ORF">AAFF_G00322040</name>
</gene>
<evidence type="ECO:0000259" key="2">
    <source>
        <dbReference type="PROSITE" id="PS50206"/>
    </source>
</evidence>
<dbReference type="PROSITE" id="PS50206">
    <property type="entry name" value="RHODANESE_3"/>
    <property type="match status" value="1"/>
</dbReference>
<dbReference type="Proteomes" id="UP001221898">
    <property type="component" value="Unassembled WGS sequence"/>
</dbReference>
<proteinExistence type="predicted"/>
<organism evidence="3 4">
    <name type="scientific">Aldrovandia affinis</name>
    <dbReference type="NCBI Taxonomy" id="143900"/>
    <lineage>
        <taxon>Eukaryota</taxon>
        <taxon>Metazoa</taxon>
        <taxon>Chordata</taxon>
        <taxon>Craniata</taxon>
        <taxon>Vertebrata</taxon>
        <taxon>Euteleostomi</taxon>
        <taxon>Actinopterygii</taxon>
        <taxon>Neopterygii</taxon>
        <taxon>Teleostei</taxon>
        <taxon>Notacanthiformes</taxon>
        <taxon>Halosauridae</taxon>
        <taxon>Aldrovandia</taxon>
    </lineage>
</organism>
<comment type="caution">
    <text evidence="3">The sequence shown here is derived from an EMBL/GenBank/DDBJ whole genome shotgun (WGS) entry which is preliminary data.</text>
</comment>
<name>A0AAD7SN12_9TELE</name>
<sequence>MTNAEKVISYNDLKALLEKSSSLLVIDVRSKEEVDKGHIPGSIHMPVDTVESDMALDPSAFQAKFGIQKPPGCPRTGLPLSDGPSWGNSHGEGMGPGIPEGT</sequence>
<protein>
    <recommendedName>
        <fullName evidence="2">Rhodanese domain-containing protein</fullName>
    </recommendedName>
</protein>
<feature type="region of interest" description="Disordered" evidence="1">
    <location>
        <begin position="71"/>
        <end position="102"/>
    </location>
</feature>
<dbReference type="SUPFAM" id="SSF52821">
    <property type="entry name" value="Rhodanese/Cell cycle control phosphatase"/>
    <property type="match status" value="1"/>
</dbReference>
<dbReference type="InterPro" id="IPR001763">
    <property type="entry name" value="Rhodanese-like_dom"/>
</dbReference>
<evidence type="ECO:0000256" key="1">
    <source>
        <dbReference type="SAM" id="MobiDB-lite"/>
    </source>
</evidence>
<dbReference type="Gene3D" id="3.40.250.10">
    <property type="entry name" value="Rhodanese-like domain"/>
    <property type="match status" value="1"/>
</dbReference>
<reference evidence="3" key="1">
    <citation type="journal article" date="2023" name="Science">
        <title>Genome structures resolve the early diversification of teleost fishes.</title>
        <authorList>
            <person name="Parey E."/>
            <person name="Louis A."/>
            <person name="Montfort J."/>
            <person name="Bouchez O."/>
            <person name="Roques C."/>
            <person name="Iampietro C."/>
            <person name="Lluch J."/>
            <person name="Castinel A."/>
            <person name="Donnadieu C."/>
            <person name="Desvignes T."/>
            <person name="Floi Bucao C."/>
            <person name="Jouanno E."/>
            <person name="Wen M."/>
            <person name="Mejri S."/>
            <person name="Dirks R."/>
            <person name="Jansen H."/>
            <person name="Henkel C."/>
            <person name="Chen W.J."/>
            <person name="Zahm M."/>
            <person name="Cabau C."/>
            <person name="Klopp C."/>
            <person name="Thompson A.W."/>
            <person name="Robinson-Rechavi M."/>
            <person name="Braasch I."/>
            <person name="Lecointre G."/>
            <person name="Bobe J."/>
            <person name="Postlethwait J.H."/>
            <person name="Berthelot C."/>
            <person name="Roest Crollius H."/>
            <person name="Guiguen Y."/>
        </authorList>
    </citation>
    <scope>NUCLEOTIDE SEQUENCE</scope>
    <source>
        <strain evidence="3">NC1722</strain>
    </source>
</reference>
<dbReference type="PANTHER" id="PTHR44086">
    <property type="entry name" value="THIOSULFATE SULFURTRANSFERASE RDL2, MITOCHONDRIAL-RELATED"/>
    <property type="match status" value="1"/>
</dbReference>
<dbReference type="AlphaFoldDB" id="A0AAD7SN12"/>
<keyword evidence="4" id="KW-1185">Reference proteome</keyword>
<feature type="compositionally biased region" description="Gly residues" evidence="1">
    <location>
        <begin position="90"/>
        <end position="102"/>
    </location>
</feature>
<dbReference type="EMBL" id="JAINUG010000049">
    <property type="protein sequence ID" value="KAJ8405213.1"/>
    <property type="molecule type" value="Genomic_DNA"/>
</dbReference>
<dbReference type="Pfam" id="PF00581">
    <property type="entry name" value="Rhodanese"/>
    <property type="match status" value="1"/>
</dbReference>
<evidence type="ECO:0000313" key="3">
    <source>
        <dbReference type="EMBL" id="KAJ8405213.1"/>
    </source>
</evidence>
<dbReference type="PANTHER" id="PTHR44086:SF3">
    <property type="entry name" value="THIOSULFATE SULFURTRANSFERASE_RHODANESE-LIKE DOMAIN-CONTAINING PROTEIN 1 ISOFORM X2"/>
    <property type="match status" value="1"/>
</dbReference>
<feature type="domain" description="Rhodanese" evidence="2">
    <location>
        <begin position="19"/>
        <end position="66"/>
    </location>
</feature>
<accession>A0AAD7SN12</accession>
<evidence type="ECO:0000313" key="4">
    <source>
        <dbReference type="Proteomes" id="UP001221898"/>
    </source>
</evidence>
<dbReference type="InterPro" id="IPR036873">
    <property type="entry name" value="Rhodanese-like_dom_sf"/>
</dbReference>